<organism evidence="1 2">
    <name type="scientific">Paramecium sonneborni</name>
    <dbReference type="NCBI Taxonomy" id="65129"/>
    <lineage>
        <taxon>Eukaryota</taxon>
        <taxon>Sar</taxon>
        <taxon>Alveolata</taxon>
        <taxon>Ciliophora</taxon>
        <taxon>Intramacronucleata</taxon>
        <taxon>Oligohymenophorea</taxon>
        <taxon>Peniculida</taxon>
        <taxon>Parameciidae</taxon>
        <taxon>Paramecium</taxon>
    </lineage>
</organism>
<sequence length="54" mass="6181">MNSITHSQQNVAIVFDIIVLKKSSIAIINFPYAILNQTKQIYLNIIIQSNQTNY</sequence>
<protein>
    <submittedName>
        <fullName evidence="1">Uncharacterized protein</fullName>
    </submittedName>
</protein>
<proteinExistence type="predicted"/>
<evidence type="ECO:0000313" key="2">
    <source>
        <dbReference type="Proteomes" id="UP000692954"/>
    </source>
</evidence>
<comment type="caution">
    <text evidence="1">The sequence shown here is derived from an EMBL/GenBank/DDBJ whole genome shotgun (WGS) entry which is preliminary data.</text>
</comment>
<gene>
    <name evidence="1" type="ORF">PSON_ATCC_30995.1.T0180363</name>
</gene>
<name>A0A8S1L8Q8_9CILI</name>
<dbReference type="Proteomes" id="UP000692954">
    <property type="component" value="Unassembled WGS sequence"/>
</dbReference>
<reference evidence="1" key="1">
    <citation type="submission" date="2021-01" db="EMBL/GenBank/DDBJ databases">
        <authorList>
            <consortium name="Genoscope - CEA"/>
            <person name="William W."/>
        </authorList>
    </citation>
    <scope>NUCLEOTIDE SEQUENCE</scope>
</reference>
<evidence type="ECO:0000313" key="1">
    <source>
        <dbReference type="EMBL" id="CAD8064178.1"/>
    </source>
</evidence>
<dbReference type="AlphaFoldDB" id="A0A8S1L8Q8"/>
<keyword evidence="2" id="KW-1185">Reference proteome</keyword>
<accession>A0A8S1L8Q8</accession>
<dbReference type="EMBL" id="CAJJDN010000018">
    <property type="protein sequence ID" value="CAD8064178.1"/>
    <property type="molecule type" value="Genomic_DNA"/>
</dbReference>